<comment type="caution">
    <text evidence="2">The sequence shown here is derived from an EMBL/GenBank/DDBJ whole genome shotgun (WGS) entry which is preliminary data.</text>
</comment>
<dbReference type="EMBL" id="AVOT02004243">
    <property type="protein sequence ID" value="MBW0475808.1"/>
    <property type="molecule type" value="Genomic_DNA"/>
</dbReference>
<gene>
    <name evidence="2" type="ORF">O181_015523</name>
</gene>
<dbReference type="AlphaFoldDB" id="A0A9Q3GQ22"/>
<evidence type="ECO:0000256" key="1">
    <source>
        <dbReference type="SAM" id="MobiDB-lite"/>
    </source>
</evidence>
<evidence type="ECO:0000313" key="3">
    <source>
        <dbReference type="Proteomes" id="UP000765509"/>
    </source>
</evidence>
<protein>
    <submittedName>
        <fullName evidence="2">Uncharacterized protein</fullName>
    </submittedName>
</protein>
<sequence length="340" mass="38351">MSSKSDPSTSFTRQLEAASFPSLCLATSSVVYGEAQEPSNGDIFDRPSNIPRNDFQLAEDLVDPQTPLKNTLYQTFVHTVPDNSPLPLSQSYSDIPVYLHPSFEMPLSHLPHSEILGSPSHIIMVLPESQRPLEESNLDPQLLQADLFSDCQRFEFLIKKFNSRTKFVRRHRARYQQTLSIIWEDPVSEIDSKNDEQMSIMEGVDSHRILLPGLEDSAEINCFPSNQSADSLHLQTKTIPTNSPQLSHPPPSEQPWNRSRPLDPVQTESLCKPSVSEQRLGNPRLILAALFDLLEDDTKSTPKRKPSVKKTSAFKKQRADEFSAVRFPLTMARIGNSKTR</sequence>
<name>A0A9Q3GQ22_9BASI</name>
<proteinExistence type="predicted"/>
<dbReference type="Proteomes" id="UP000765509">
    <property type="component" value="Unassembled WGS sequence"/>
</dbReference>
<accession>A0A9Q3GQ22</accession>
<reference evidence="2" key="1">
    <citation type="submission" date="2021-03" db="EMBL/GenBank/DDBJ databases">
        <title>Draft genome sequence of rust myrtle Austropuccinia psidii MF-1, a brazilian biotype.</title>
        <authorList>
            <person name="Quecine M.C."/>
            <person name="Pachon D.M.R."/>
            <person name="Bonatelli M.L."/>
            <person name="Correr F.H."/>
            <person name="Franceschini L.M."/>
            <person name="Leite T.F."/>
            <person name="Margarido G.R.A."/>
            <person name="Almeida C.A."/>
            <person name="Ferrarezi J.A."/>
            <person name="Labate C.A."/>
        </authorList>
    </citation>
    <scope>NUCLEOTIDE SEQUENCE</scope>
    <source>
        <strain evidence="2">MF-1</strain>
    </source>
</reference>
<organism evidence="2 3">
    <name type="scientific">Austropuccinia psidii MF-1</name>
    <dbReference type="NCBI Taxonomy" id="1389203"/>
    <lineage>
        <taxon>Eukaryota</taxon>
        <taxon>Fungi</taxon>
        <taxon>Dikarya</taxon>
        <taxon>Basidiomycota</taxon>
        <taxon>Pucciniomycotina</taxon>
        <taxon>Pucciniomycetes</taxon>
        <taxon>Pucciniales</taxon>
        <taxon>Sphaerophragmiaceae</taxon>
        <taxon>Austropuccinia</taxon>
    </lineage>
</organism>
<evidence type="ECO:0000313" key="2">
    <source>
        <dbReference type="EMBL" id="MBW0475808.1"/>
    </source>
</evidence>
<feature type="region of interest" description="Disordered" evidence="1">
    <location>
        <begin position="239"/>
        <end position="266"/>
    </location>
</feature>
<keyword evidence="3" id="KW-1185">Reference proteome</keyword>